<dbReference type="Gene3D" id="1.10.730.10">
    <property type="entry name" value="Isoleucyl-tRNA Synthetase, Domain 1"/>
    <property type="match status" value="1"/>
</dbReference>
<evidence type="ECO:0000256" key="9">
    <source>
        <dbReference type="ARBA" id="ARBA00030520"/>
    </source>
</evidence>
<keyword evidence="5" id="KW-0547">Nucleotide-binding</keyword>
<feature type="domain" description="Aminoacyl-tRNA synthetase class Ia" evidence="11">
    <location>
        <begin position="285"/>
        <end position="326"/>
    </location>
</feature>
<dbReference type="GO" id="GO:0004823">
    <property type="term" value="F:leucine-tRNA ligase activity"/>
    <property type="evidence" value="ECO:0007669"/>
    <property type="project" value="UniProtKB-EC"/>
</dbReference>
<evidence type="ECO:0000256" key="2">
    <source>
        <dbReference type="ARBA" id="ARBA00005594"/>
    </source>
</evidence>
<evidence type="ECO:0000256" key="8">
    <source>
        <dbReference type="ARBA" id="ARBA00023146"/>
    </source>
</evidence>
<dbReference type="EC" id="6.1.1.4" evidence="3"/>
<evidence type="ECO:0000256" key="10">
    <source>
        <dbReference type="ARBA" id="ARBA00047469"/>
    </source>
</evidence>
<dbReference type="SUPFAM" id="SSF52374">
    <property type="entry name" value="Nucleotidylyl transferase"/>
    <property type="match status" value="1"/>
</dbReference>
<dbReference type="InterPro" id="IPR009080">
    <property type="entry name" value="tRNAsynth_Ia_anticodon-bd"/>
</dbReference>
<evidence type="ECO:0000256" key="7">
    <source>
        <dbReference type="ARBA" id="ARBA00022917"/>
    </source>
</evidence>
<dbReference type="SUPFAM" id="SSF50677">
    <property type="entry name" value="ValRS/IleRS/LeuRS editing domain"/>
    <property type="match status" value="1"/>
</dbReference>
<keyword evidence="7" id="KW-0648">Protein biosynthesis</keyword>
<dbReference type="InterPro" id="IPR002302">
    <property type="entry name" value="Leu-tRNA-ligase"/>
</dbReference>
<evidence type="ECO:0000259" key="13">
    <source>
        <dbReference type="Pfam" id="PF13603"/>
    </source>
</evidence>
<dbReference type="FunFam" id="3.40.50.620:FF:000100">
    <property type="entry name" value="probable leucine--tRNA ligase, mitochondrial"/>
    <property type="match status" value="1"/>
</dbReference>
<evidence type="ECO:0000313" key="14">
    <source>
        <dbReference type="EMBL" id="CCA20206.1"/>
    </source>
</evidence>
<name>F0WG71_9STRA</name>
<evidence type="ECO:0000256" key="3">
    <source>
        <dbReference type="ARBA" id="ARBA00013164"/>
    </source>
</evidence>
<evidence type="ECO:0000259" key="12">
    <source>
        <dbReference type="Pfam" id="PF08264"/>
    </source>
</evidence>
<dbReference type="InterPro" id="IPR025709">
    <property type="entry name" value="Leu_tRNA-synth_edit"/>
</dbReference>
<evidence type="ECO:0000256" key="6">
    <source>
        <dbReference type="ARBA" id="ARBA00022840"/>
    </source>
</evidence>
<dbReference type="InterPro" id="IPR014729">
    <property type="entry name" value="Rossmann-like_a/b/a_fold"/>
</dbReference>
<dbReference type="InterPro" id="IPR013155">
    <property type="entry name" value="M/V/L/I-tRNA-synth_anticd-bd"/>
</dbReference>
<dbReference type="Gene3D" id="3.10.20.590">
    <property type="match status" value="1"/>
</dbReference>
<dbReference type="GO" id="GO:0006429">
    <property type="term" value="P:leucyl-tRNA aminoacylation"/>
    <property type="evidence" value="ECO:0007669"/>
    <property type="project" value="InterPro"/>
</dbReference>
<dbReference type="AlphaFoldDB" id="F0WG71"/>
<reference evidence="14" key="2">
    <citation type="submission" date="2011-02" db="EMBL/GenBank/DDBJ databases">
        <authorList>
            <person name="MacLean D."/>
        </authorList>
    </citation>
    <scope>NUCLEOTIDE SEQUENCE</scope>
</reference>
<organism evidence="14">
    <name type="scientific">Albugo laibachii Nc14</name>
    <dbReference type="NCBI Taxonomy" id="890382"/>
    <lineage>
        <taxon>Eukaryota</taxon>
        <taxon>Sar</taxon>
        <taxon>Stramenopiles</taxon>
        <taxon>Oomycota</taxon>
        <taxon>Peronosporomycetes</taxon>
        <taxon>Albuginales</taxon>
        <taxon>Albuginaceae</taxon>
        <taxon>Albugo</taxon>
    </lineage>
</organism>
<sequence>MVMGVPAHDARDNIFAKHHNIPIITVIRPVEETEDEVITDYGTLQESVEFSGLTSHDAINAINARLAEVDKGGKHTQFRLRDWLVSRQRYWGTPIPVIHCQACGPVGVSLHDLPVKLPELTYQTDKNLRSENTSSPLAWMDDWKRTSCPRCGGPAERDTDTLDTFVDSSWYYLRYCDAQNEKEAFSSDSVSTWMKKGVDLYIGGIEHAILHLLYSRFITKFLNDQGLICTDEPFAELLAQGMVLGRTYKSPKSLRYLKPSDYFLDPSTMTVVDRQTKQPVIEGWEKMSKSKHNGVDPETMRKVYGADAIRLAVLFKAPPTQQLEWDEADLAGQTRWLGRIRSLIDSVDPVSNQRVNAIPSEISELKLFLHTTIKRVTESLSKQYAFNVGIAELMKLSNYLGEKQHLSQSKLYWSSIEALVIMLGPLAPHSACEFFELMQRKNITSPELESKLDVHHCPWPKYNSAILDKAKIKFVIQVNGRVRDEVMIHTEQLGNQDFVLQSAKEKNAIQKYLSGQQIDRVIFVSPKKQGYHGTLNIITSKSSYDRPLHS</sequence>
<evidence type="ECO:0000256" key="1">
    <source>
        <dbReference type="ARBA" id="ARBA00004173"/>
    </source>
</evidence>
<dbReference type="Pfam" id="PF00133">
    <property type="entry name" value="tRNA-synt_1"/>
    <property type="match status" value="2"/>
</dbReference>
<dbReference type="InterPro" id="IPR002300">
    <property type="entry name" value="aa-tRNA-synth_Ia"/>
</dbReference>
<dbReference type="HOGENOM" id="CLU_004427_6_1_1"/>
<protein>
    <recommendedName>
        <fullName evidence="3">leucine--tRNA ligase</fullName>
        <ecNumber evidence="3">6.1.1.4</ecNumber>
    </recommendedName>
    <alternativeName>
        <fullName evidence="9">Leucyl-tRNA synthetase</fullName>
    </alternativeName>
</protein>
<dbReference type="GO" id="GO:0005524">
    <property type="term" value="F:ATP binding"/>
    <property type="evidence" value="ECO:0007669"/>
    <property type="project" value="UniProtKB-KW"/>
</dbReference>
<feature type="domain" description="Leucyl-tRNA synthetase editing" evidence="13">
    <location>
        <begin position="2"/>
        <end position="66"/>
    </location>
</feature>
<keyword evidence="6" id="KW-0067">ATP-binding</keyword>
<dbReference type="GO" id="GO:0032543">
    <property type="term" value="P:mitochondrial translation"/>
    <property type="evidence" value="ECO:0007669"/>
    <property type="project" value="TreeGrafter"/>
</dbReference>
<feature type="domain" description="Aminoacyl-tRNA synthetase class Ia" evidence="11">
    <location>
        <begin position="80"/>
        <end position="245"/>
    </location>
</feature>
<comment type="similarity">
    <text evidence="2">Belongs to the class-I aminoacyl-tRNA synthetase family.</text>
</comment>
<evidence type="ECO:0000256" key="5">
    <source>
        <dbReference type="ARBA" id="ARBA00022741"/>
    </source>
</evidence>
<dbReference type="PANTHER" id="PTHR43740:SF2">
    <property type="entry name" value="LEUCINE--TRNA LIGASE, MITOCHONDRIAL"/>
    <property type="match status" value="1"/>
</dbReference>
<dbReference type="GO" id="GO:0005739">
    <property type="term" value="C:mitochondrion"/>
    <property type="evidence" value="ECO:0007669"/>
    <property type="project" value="UniProtKB-SubCell"/>
</dbReference>
<feature type="domain" description="Methionyl/Valyl/Leucyl/Isoleucyl-tRNA synthetase anticodon-binding" evidence="12">
    <location>
        <begin position="369"/>
        <end position="490"/>
    </location>
</feature>
<dbReference type="GO" id="GO:0002161">
    <property type="term" value="F:aminoacyl-tRNA deacylase activity"/>
    <property type="evidence" value="ECO:0007669"/>
    <property type="project" value="InterPro"/>
</dbReference>
<gene>
    <name evidence="14" type="ORF">ALNC14_063490</name>
</gene>
<dbReference type="PANTHER" id="PTHR43740">
    <property type="entry name" value="LEUCYL-TRNA SYNTHETASE"/>
    <property type="match status" value="1"/>
</dbReference>
<dbReference type="InterPro" id="IPR009008">
    <property type="entry name" value="Val/Leu/Ile-tRNA-synth_edit"/>
</dbReference>
<dbReference type="Gene3D" id="2.20.28.290">
    <property type="match status" value="1"/>
</dbReference>
<dbReference type="FunFam" id="1.10.730.10:FF:000002">
    <property type="entry name" value="Leucine--tRNA ligase"/>
    <property type="match status" value="1"/>
</dbReference>
<proteinExistence type="inferred from homology"/>
<comment type="catalytic activity">
    <reaction evidence="10">
        <text>tRNA(Leu) + L-leucine + ATP = L-leucyl-tRNA(Leu) + AMP + diphosphate</text>
        <dbReference type="Rhea" id="RHEA:11688"/>
        <dbReference type="Rhea" id="RHEA-COMP:9613"/>
        <dbReference type="Rhea" id="RHEA-COMP:9622"/>
        <dbReference type="ChEBI" id="CHEBI:30616"/>
        <dbReference type="ChEBI" id="CHEBI:33019"/>
        <dbReference type="ChEBI" id="CHEBI:57427"/>
        <dbReference type="ChEBI" id="CHEBI:78442"/>
        <dbReference type="ChEBI" id="CHEBI:78494"/>
        <dbReference type="ChEBI" id="CHEBI:456215"/>
        <dbReference type="EC" id="6.1.1.4"/>
    </reaction>
</comment>
<dbReference type="Pfam" id="PF13603">
    <property type="entry name" value="tRNA-synt_1_2"/>
    <property type="match status" value="1"/>
</dbReference>
<dbReference type="EMBL" id="FR824133">
    <property type="protein sequence ID" value="CCA20206.1"/>
    <property type="molecule type" value="Genomic_DNA"/>
</dbReference>
<dbReference type="SUPFAM" id="SSF47323">
    <property type="entry name" value="Anticodon-binding domain of a subclass of class I aminoacyl-tRNA synthetases"/>
    <property type="match status" value="1"/>
</dbReference>
<evidence type="ECO:0000256" key="4">
    <source>
        <dbReference type="ARBA" id="ARBA00022598"/>
    </source>
</evidence>
<keyword evidence="4" id="KW-0436">Ligase</keyword>
<comment type="subcellular location">
    <subcellularLocation>
        <location evidence="1">Mitochondrion</location>
    </subcellularLocation>
</comment>
<evidence type="ECO:0000259" key="11">
    <source>
        <dbReference type="Pfam" id="PF00133"/>
    </source>
</evidence>
<dbReference type="Pfam" id="PF08264">
    <property type="entry name" value="Anticodon_1"/>
    <property type="match status" value="1"/>
</dbReference>
<dbReference type="Gene3D" id="3.40.50.620">
    <property type="entry name" value="HUPs"/>
    <property type="match status" value="1"/>
</dbReference>
<keyword evidence="8" id="KW-0030">Aminoacyl-tRNA synthetase</keyword>
<reference evidence="14" key="1">
    <citation type="journal article" date="2011" name="PLoS Biol.">
        <title>Gene gain and loss during evolution of obligate parasitism in the white rust pathogen of Arabidopsis thaliana.</title>
        <authorList>
            <person name="Kemen E."/>
            <person name="Gardiner A."/>
            <person name="Schultz-Larsen T."/>
            <person name="Kemen A.C."/>
            <person name="Balmuth A.L."/>
            <person name="Robert-Seilaniantz A."/>
            <person name="Bailey K."/>
            <person name="Holub E."/>
            <person name="Studholme D.J."/>
            <person name="Maclean D."/>
            <person name="Jones J.D."/>
        </authorList>
    </citation>
    <scope>NUCLEOTIDE SEQUENCE</scope>
</reference>
<accession>F0WG71</accession>